<dbReference type="PANTHER" id="PTHR10628">
    <property type="entry name" value="SIALIDASE"/>
    <property type="match status" value="1"/>
</dbReference>
<dbReference type="CDD" id="cd15482">
    <property type="entry name" value="Sialidase_non-viral"/>
    <property type="match status" value="1"/>
</dbReference>
<dbReference type="HOGENOM" id="CLU_420246_0_0_10"/>
<dbReference type="KEGG" id="phe:Phep_2216"/>
<dbReference type="Gene3D" id="2.120.10.10">
    <property type="match status" value="1"/>
</dbReference>
<name>C6XY02_PEDHD</name>
<organism evidence="5 6">
    <name type="scientific">Pedobacter heparinus (strain ATCC 13125 / DSM 2366 / CIP 104194 / JCM 7457 / NBRC 12017 / NCIMB 9290 / NRRL B-14731 / HIM 762-3)</name>
    <dbReference type="NCBI Taxonomy" id="485917"/>
    <lineage>
        <taxon>Bacteria</taxon>
        <taxon>Pseudomonadati</taxon>
        <taxon>Bacteroidota</taxon>
        <taxon>Sphingobacteriia</taxon>
        <taxon>Sphingobacteriales</taxon>
        <taxon>Sphingobacteriaceae</taxon>
        <taxon>Pedobacter</taxon>
    </lineage>
</organism>
<sequence length="652" mass="71440">MIKLNKDIILKYIRMKIYRPTAYFCFVLCISSLLITSCYKEEHFDFPGPYEEANTVNPDSLPFPFDVNKQAGVWLVKNGVPDYGKVLFKGYTDYYPKGDTLSWVKENDGLHMLPHFSFYPLSNADHFAGDPNSYKFNWVYSKYFVPVGSGKSFYMYAKVTFGTFNSTAAGLSLGKNWDTGGPFTFGLDGNTSTGEPGFFLDLYGKNGITVNPALGWPTVTQVMTPGVPANMEVVITNGIFYVKVNGTLVFTFKMAAERAYFYTPQIRPWRNFVAVHDMYIESREMYTLDYAMHEYEGSYNKIQAPALAKTPNGELLLFAEGRSTPTSAKERVAQNTMPVGNTDIIMKRSADGGNTWSNQLTVLAGNGSNLTYCFPQVVTTDNGKIILQYSTIGGAFAANSNAFTYDVNSQRIYQIESNDNGLSWTIPVEITAFKNTAAGYIQGGAVHGIALKSATYNKRLVMPLTYSTNVVRMALSDDGGITWRLGKAISGSRLTKATVVELSDGRLMMVAGHTNTSPKNKLVSYSSDGGDNWTAAANISADVKTGDYGHLFGGIILKGKDGEILLVNPINRETDTEVKNSPTYAVAPVVFKSTSNGQAYTTVGPLFSREAYFGYNAPIGNMDGIVLDDGRIVIAGEGGVESPAEGIVIYKK</sequence>
<dbReference type="EC" id="3.2.1.18" evidence="3"/>
<dbReference type="AlphaFoldDB" id="C6XY02"/>
<evidence type="ECO:0000256" key="1">
    <source>
        <dbReference type="ARBA" id="ARBA00000427"/>
    </source>
</evidence>
<dbReference type="GO" id="GO:0006689">
    <property type="term" value="P:ganglioside catabolic process"/>
    <property type="evidence" value="ECO:0007669"/>
    <property type="project" value="TreeGrafter"/>
</dbReference>
<dbReference type="eggNOG" id="COG4409">
    <property type="taxonomic scope" value="Bacteria"/>
</dbReference>
<comment type="catalytic activity">
    <reaction evidence="1">
        <text>Hydrolysis of alpha-(2-&gt;3)-, alpha-(2-&gt;6)-, alpha-(2-&gt;8)- glycosidic linkages of terminal sialic acid residues in oligosaccharides, glycoproteins, glycolipids, colominic acid and synthetic substrates.</text>
        <dbReference type="EC" id="3.2.1.18"/>
    </reaction>
</comment>
<dbReference type="InterPro" id="IPR036278">
    <property type="entry name" value="Sialidase_sf"/>
</dbReference>
<evidence type="ECO:0000313" key="5">
    <source>
        <dbReference type="EMBL" id="ACU04420.1"/>
    </source>
</evidence>
<dbReference type="GO" id="GO:0009313">
    <property type="term" value="P:oligosaccharide catabolic process"/>
    <property type="evidence" value="ECO:0007669"/>
    <property type="project" value="TreeGrafter"/>
</dbReference>
<comment type="similarity">
    <text evidence="2">Belongs to the glycosyl hydrolase 33 family.</text>
</comment>
<dbReference type="Pfam" id="PF13088">
    <property type="entry name" value="BNR_2"/>
    <property type="match status" value="1"/>
</dbReference>
<evidence type="ECO:0000256" key="2">
    <source>
        <dbReference type="ARBA" id="ARBA00009348"/>
    </source>
</evidence>
<dbReference type="PANTHER" id="PTHR10628:SF30">
    <property type="entry name" value="EXO-ALPHA-SIALIDASE"/>
    <property type="match status" value="1"/>
</dbReference>
<dbReference type="SUPFAM" id="SSF50939">
    <property type="entry name" value="Sialidases"/>
    <property type="match status" value="1"/>
</dbReference>
<protein>
    <recommendedName>
        <fullName evidence="3">exo-alpha-sialidase</fullName>
        <ecNumber evidence="3">3.2.1.18</ecNumber>
    </recommendedName>
</protein>
<dbReference type="GO" id="GO:0016020">
    <property type="term" value="C:membrane"/>
    <property type="evidence" value="ECO:0007669"/>
    <property type="project" value="TreeGrafter"/>
</dbReference>
<keyword evidence="6" id="KW-1185">Reference proteome</keyword>
<dbReference type="InterPro" id="IPR026856">
    <property type="entry name" value="Sialidase_fam"/>
</dbReference>
<dbReference type="InterPro" id="IPR011040">
    <property type="entry name" value="Sialidase"/>
</dbReference>
<dbReference type="EMBL" id="CP001681">
    <property type="protein sequence ID" value="ACU04420.1"/>
    <property type="molecule type" value="Genomic_DNA"/>
</dbReference>
<gene>
    <name evidence="5" type="ordered locus">Phep_2216</name>
</gene>
<reference evidence="5 6" key="1">
    <citation type="journal article" date="2009" name="Stand. Genomic Sci.">
        <title>Complete genome sequence of Pedobacter heparinus type strain (HIM 762-3).</title>
        <authorList>
            <person name="Han C."/>
            <person name="Spring S."/>
            <person name="Lapidus A."/>
            <person name="Del Rio T.G."/>
            <person name="Tice H."/>
            <person name="Copeland A."/>
            <person name="Cheng J.F."/>
            <person name="Lucas S."/>
            <person name="Chen F."/>
            <person name="Nolan M."/>
            <person name="Bruce D."/>
            <person name="Goodwin L."/>
            <person name="Pitluck S."/>
            <person name="Ivanova N."/>
            <person name="Mavromatis K."/>
            <person name="Mikhailova N."/>
            <person name="Pati A."/>
            <person name="Chen A."/>
            <person name="Palaniappan K."/>
            <person name="Land M."/>
            <person name="Hauser L."/>
            <person name="Chang Y.J."/>
            <person name="Jeffries C.C."/>
            <person name="Saunders E."/>
            <person name="Chertkov O."/>
            <person name="Brettin T."/>
            <person name="Goker M."/>
            <person name="Rohde M."/>
            <person name="Bristow J."/>
            <person name="Eisen J.A."/>
            <person name="Markowitz V."/>
            <person name="Hugenholtz P."/>
            <person name="Kyrpides N.C."/>
            <person name="Klenk H.P."/>
            <person name="Detter J.C."/>
        </authorList>
    </citation>
    <scope>NUCLEOTIDE SEQUENCE [LARGE SCALE GENOMIC DNA]</scope>
    <source>
        <strain evidence="6">ATCC 13125 / DSM 2366 / CIP 104194 / JCM 7457 / NBRC 12017 / NCIMB 9290 / NRRL B-14731 / HIM 762-3</strain>
    </source>
</reference>
<dbReference type="STRING" id="485917.Phep_2216"/>
<dbReference type="Proteomes" id="UP000000852">
    <property type="component" value="Chromosome"/>
</dbReference>
<evidence type="ECO:0000256" key="3">
    <source>
        <dbReference type="ARBA" id="ARBA00012733"/>
    </source>
</evidence>
<evidence type="ECO:0000259" key="4">
    <source>
        <dbReference type="Pfam" id="PF13088"/>
    </source>
</evidence>
<feature type="domain" description="Sialidase" evidence="4">
    <location>
        <begin position="340"/>
        <end position="545"/>
    </location>
</feature>
<evidence type="ECO:0000313" key="6">
    <source>
        <dbReference type="Proteomes" id="UP000000852"/>
    </source>
</evidence>
<dbReference type="GO" id="GO:0004308">
    <property type="term" value="F:exo-alpha-sialidase activity"/>
    <property type="evidence" value="ECO:0007669"/>
    <property type="project" value="UniProtKB-EC"/>
</dbReference>
<dbReference type="CAZy" id="GH33">
    <property type="family name" value="Glycoside Hydrolase Family 33"/>
</dbReference>
<proteinExistence type="inferred from homology"/>
<dbReference type="GO" id="GO:0005737">
    <property type="term" value="C:cytoplasm"/>
    <property type="evidence" value="ECO:0007669"/>
    <property type="project" value="TreeGrafter"/>
</dbReference>
<accession>C6XY02</accession>